<proteinExistence type="inferred from homology"/>
<evidence type="ECO:0000256" key="3">
    <source>
        <dbReference type="RuleBase" id="RU003968"/>
    </source>
</evidence>
<sequence length="665" mass="72546">MGVGDDSNVFCFCGGGGGGGGGGGNGAACGQEARCDATMLRAARGVPTVTSTRRVQLLWALALLATHAMEAAVQLLRPDLAADRPQDLATLNRDLRPRYDFVVVGGGSAGATLAGRLAEVGRWSVLLLEAGGAQPVLTDIPGAAPTVRNVATEWRLRAEHDARFCRAMHDQRCAVVAGRVLGGTSTINGMVYVRGNRRDYDHWRDLGNPGWGWDDVLPYFKKSEDMRVKKYRGDTRHHATGGHLSIEEYRFASPLVDHLLKAVQQLGFDISDHNDEDQRGFVRFYGTVRDGLRCNSAKAFLQPVWRRHNLDIALHSRADRVLIDPDTKRAYGVEFTRDYKTHTALADKEVIVSAGTFHSPQLLMLSGVGPREHLEEVGVSPVVADLKVGYNLEDHIALGGNIFLLNRGTSLVLPRYLNPVDLINFLINTQGPAMTGGIAEVFGFFSTNHTSDPEWPDVAVYFESVTDNNDGGVYLKDLSGISDDFFSAVFEPVLYQDAFAALGTLLRPHSRGRVQLRSADPRAPPRIHLNYLADERDVRALVEAAKFARRVADTPAFQRLGARPNPRPFPACANATGDEDAYLECALREYTMSLWHYGGTCKMGPASDPDAVVDARLRVHGLQGLRVADVSITPVVPSGNTNAPAIMIGEKAADMIKEDWGLETR</sequence>
<feature type="domain" description="Glucose-methanol-choline oxidoreductase N-terminal" evidence="5">
    <location>
        <begin position="355"/>
        <end position="369"/>
    </location>
</feature>
<dbReference type="PANTHER" id="PTHR11552">
    <property type="entry name" value="GLUCOSE-METHANOL-CHOLINE GMC OXIDOREDUCTASE"/>
    <property type="match status" value="1"/>
</dbReference>
<dbReference type="InterPro" id="IPR000172">
    <property type="entry name" value="GMC_OxRdtase_N"/>
</dbReference>
<reference evidence="6 7" key="1">
    <citation type="submission" date="2024-03" db="EMBL/GenBank/DDBJ databases">
        <title>The genome assembly and annotation of the cricket Gryllus longicercus Weissman &amp; Gray.</title>
        <authorList>
            <person name="Szrajer S."/>
            <person name="Gray D."/>
            <person name="Ylla G."/>
        </authorList>
    </citation>
    <scope>NUCLEOTIDE SEQUENCE [LARGE SCALE GENOMIC DNA]</scope>
    <source>
        <strain evidence="6">DAG 2021-001</strain>
        <tissue evidence="6">Whole body minus gut</tissue>
    </source>
</reference>
<keyword evidence="2 3" id="KW-0274">FAD</keyword>
<dbReference type="Pfam" id="PF05199">
    <property type="entry name" value="GMC_oxred_C"/>
    <property type="match status" value="1"/>
</dbReference>
<dbReference type="GO" id="GO:0016614">
    <property type="term" value="F:oxidoreductase activity, acting on CH-OH group of donors"/>
    <property type="evidence" value="ECO:0007669"/>
    <property type="project" value="InterPro"/>
</dbReference>
<comment type="cofactor">
    <cofactor evidence="2">
        <name>FAD</name>
        <dbReference type="ChEBI" id="CHEBI:57692"/>
    </cofactor>
</comment>
<dbReference type="InterPro" id="IPR007867">
    <property type="entry name" value="GMC_OxRtase_C"/>
</dbReference>
<name>A0AAN9WEV4_9ORTH</name>
<evidence type="ECO:0000256" key="2">
    <source>
        <dbReference type="PIRSR" id="PIRSR000137-2"/>
    </source>
</evidence>
<dbReference type="Proteomes" id="UP001378592">
    <property type="component" value="Unassembled WGS sequence"/>
</dbReference>
<evidence type="ECO:0000259" key="4">
    <source>
        <dbReference type="PROSITE" id="PS00623"/>
    </source>
</evidence>
<dbReference type="Gene3D" id="3.50.50.60">
    <property type="entry name" value="FAD/NAD(P)-binding domain"/>
    <property type="match status" value="1"/>
</dbReference>
<dbReference type="Gene3D" id="3.30.560.10">
    <property type="entry name" value="Glucose Oxidase, domain 3"/>
    <property type="match status" value="1"/>
</dbReference>
<feature type="binding site" evidence="2">
    <location>
        <position position="180"/>
    </location>
    <ligand>
        <name>FAD</name>
        <dbReference type="ChEBI" id="CHEBI:57692"/>
    </ligand>
</feature>
<gene>
    <name evidence="6" type="ORF">R5R35_006247</name>
</gene>
<accession>A0AAN9WEV4</accession>
<feature type="binding site" evidence="2">
    <location>
        <begin position="595"/>
        <end position="596"/>
    </location>
    <ligand>
        <name>FAD</name>
        <dbReference type="ChEBI" id="CHEBI:57692"/>
    </ligand>
</feature>
<comment type="caution">
    <text evidence="6">The sequence shown here is derived from an EMBL/GenBank/DDBJ whole genome shotgun (WGS) entry which is preliminary data.</text>
</comment>
<dbReference type="SUPFAM" id="SSF51905">
    <property type="entry name" value="FAD/NAD(P)-binding domain"/>
    <property type="match status" value="1"/>
</dbReference>
<dbReference type="InterPro" id="IPR012132">
    <property type="entry name" value="GMC_OxRdtase"/>
</dbReference>
<dbReference type="Pfam" id="PF00732">
    <property type="entry name" value="GMC_oxred_N"/>
    <property type="match status" value="1"/>
</dbReference>
<evidence type="ECO:0000256" key="1">
    <source>
        <dbReference type="ARBA" id="ARBA00010790"/>
    </source>
</evidence>
<keyword evidence="7" id="KW-1185">Reference proteome</keyword>
<keyword evidence="3" id="KW-0285">Flavoprotein</keyword>
<dbReference type="EMBL" id="JAZDUA010000004">
    <property type="protein sequence ID" value="KAK7874202.1"/>
    <property type="molecule type" value="Genomic_DNA"/>
</dbReference>
<dbReference type="PIRSF" id="PIRSF000137">
    <property type="entry name" value="Alcohol_oxidase"/>
    <property type="match status" value="1"/>
</dbReference>
<dbReference type="SUPFAM" id="SSF54373">
    <property type="entry name" value="FAD-linked reductases, C-terminal domain"/>
    <property type="match status" value="1"/>
</dbReference>
<feature type="domain" description="Glucose-methanol-choline oxidoreductase N-terminal" evidence="4">
    <location>
        <begin position="178"/>
        <end position="201"/>
    </location>
</feature>
<evidence type="ECO:0000313" key="7">
    <source>
        <dbReference type="Proteomes" id="UP001378592"/>
    </source>
</evidence>
<comment type="similarity">
    <text evidence="1 3">Belongs to the GMC oxidoreductase family.</text>
</comment>
<dbReference type="InterPro" id="IPR036188">
    <property type="entry name" value="FAD/NAD-bd_sf"/>
</dbReference>
<evidence type="ECO:0000259" key="5">
    <source>
        <dbReference type="PROSITE" id="PS00624"/>
    </source>
</evidence>
<organism evidence="6 7">
    <name type="scientific">Gryllus longicercus</name>
    <dbReference type="NCBI Taxonomy" id="2509291"/>
    <lineage>
        <taxon>Eukaryota</taxon>
        <taxon>Metazoa</taxon>
        <taxon>Ecdysozoa</taxon>
        <taxon>Arthropoda</taxon>
        <taxon>Hexapoda</taxon>
        <taxon>Insecta</taxon>
        <taxon>Pterygota</taxon>
        <taxon>Neoptera</taxon>
        <taxon>Polyneoptera</taxon>
        <taxon>Orthoptera</taxon>
        <taxon>Ensifera</taxon>
        <taxon>Gryllidea</taxon>
        <taxon>Grylloidea</taxon>
        <taxon>Gryllidae</taxon>
        <taxon>Gryllinae</taxon>
        <taxon>Gryllus</taxon>
    </lineage>
</organism>
<feature type="binding site" evidence="2">
    <location>
        <begin position="188"/>
        <end position="191"/>
    </location>
    <ligand>
        <name>FAD</name>
        <dbReference type="ChEBI" id="CHEBI:57692"/>
    </ligand>
</feature>
<evidence type="ECO:0000313" key="6">
    <source>
        <dbReference type="EMBL" id="KAK7874202.1"/>
    </source>
</evidence>
<dbReference type="AlphaFoldDB" id="A0AAN9WEV4"/>
<dbReference type="PANTHER" id="PTHR11552:SF186">
    <property type="entry name" value="GLUCOSE-METHANOL-CHOLINE OXIDOREDUCTASE N-TERMINAL DOMAIN-CONTAINING PROTEIN"/>
    <property type="match status" value="1"/>
</dbReference>
<dbReference type="PROSITE" id="PS00623">
    <property type="entry name" value="GMC_OXRED_1"/>
    <property type="match status" value="1"/>
</dbReference>
<dbReference type="GO" id="GO:0050660">
    <property type="term" value="F:flavin adenine dinucleotide binding"/>
    <property type="evidence" value="ECO:0007669"/>
    <property type="project" value="InterPro"/>
</dbReference>
<dbReference type="PROSITE" id="PS00624">
    <property type="entry name" value="GMC_OXRED_2"/>
    <property type="match status" value="1"/>
</dbReference>
<feature type="binding site" evidence="2">
    <location>
        <position position="184"/>
    </location>
    <ligand>
        <name>FAD</name>
        <dbReference type="ChEBI" id="CHEBI:57692"/>
    </ligand>
</feature>
<protein>
    <recommendedName>
        <fullName evidence="4 5">Glucose-methanol-choline oxidoreductase N-terminal domain-containing protein</fullName>
    </recommendedName>
</protein>